<proteinExistence type="predicted"/>
<sequence>EAIVEFNYKAQHDDELTITVGDIITNIKKDDGGWWEGQLKGRRGLFPDNFVR</sequence>
<feature type="domain" description="SH3" evidence="3">
    <location>
        <begin position="1"/>
        <end position="52"/>
    </location>
</feature>
<dbReference type="AlphaFoldDB" id="A0A2P4S9L6"/>
<dbReference type="Pfam" id="PF14604">
    <property type="entry name" value="SH3_9"/>
    <property type="match status" value="1"/>
</dbReference>
<organism evidence="4 5">
    <name type="scientific">Bambusicola thoracicus</name>
    <name type="common">Chinese bamboo-partridge</name>
    <name type="synonym">Perdix thoracica</name>
    <dbReference type="NCBI Taxonomy" id="9083"/>
    <lineage>
        <taxon>Eukaryota</taxon>
        <taxon>Metazoa</taxon>
        <taxon>Chordata</taxon>
        <taxon>Craniata</taxon>
        <taxon>Vertebrata</taxon>
        <taxon>Euteleostomi</taxon>
        <taxon>Archelosauria</taxon>
        <taxon>Archosauria</taxon>
        <taxon>Dinosauria</taxon>
        <taxon>Saurischia</taxon>
        <taxon>Theropoda</taxon>
        <taxon>Coelurosauria</taxon>
        <taxon>Aves</taxon>
        <taxon>Neognathae</taxon>
        <taxon>Galloanserae</taxon>
        <taxon>Galliformes</taxon>
        <taxon>Phasianidae</taxon>
        <taxon>Perdicinae</taxon>
        <taxon>Bambusicola</taxon>
    </lineage>
</organism>
<gene>
    <name evidence="4" type="ORF">CIB84_015468</name>
</gene>
<evidence type="ECO:0000313" key="4">
    <source>
        <dbReference type="EMBL" id="POI20785.1"/>
    </source>
</evidence>
<dbReference type="EMBL" id="PPHD01078165">
    <property type="protein sequence ID" value="POI20785.1"/>
    <property type="molecule type" value="Genomic_DNA"/>
</dbReference>
<reference evidence="4 5" key="1">
    <citation type="submission" date="2018-01" db="EMBL/GenBank/DDBJ databases">
        <title>Comparison of the Chinese Bamboo Partridge and Red Junglefowl genome sequences highlights the importance of demography in genome evolution.</title>
        <authorList>
            <person name="Tiley G.P."/>
            <person name="Kimball R.T."/>
            <person name="Braun E.L."/>
            <person name="Burleigh J.G."/>
        </authorList>
    </citation>
    <scope>NUCLEOTIDE SEQUENCE [LARGE SCALE GENOMIC DNA]</scope>
    <source>
        <strain evidence="4">RTK389</strain>
        <tissue evidence="4">Blood</tissue>
    </source>
</reference>
<dbReference type="InterPro" id="IPR050384">
    <property type="entry name" value="Endophilin_SH3RF"/>
</dbReference>
<name>A0A2P4S9L6_BAMTH</name>
<dbReference type="SUPFAM" id="SSF50044">
    <property type="entry name" value="SH3-domain"/>
    <property type="match status" value="1"/>
</dbReference>
<dbReference type="SMART" id="SM00326">
    <property type="entry name" value="SH3"/>
    <property type="match status" value="1"/>
</dbReference>
<dbReference type="Proteomes" id="UP000237246">
    <property type="component" value="Unassembled WGS sequence"/>
</dbReference>
<feature type="non-terminal residue" evidence="4">
    <location>
        <position position="52"/>
    </location>
</feature>
<dbReference type="PANTHER" id="PTHR14167">
    <property type="entry name" value="SH3 DOMAIN-CONTAINING"/>
    <property type="match status" value="1"/>
</dbReference>
<feature type="non-terminal residue" evidence="4">
    <location>
        <position position="1"/>
    </location>
</feature>
<evidence type="ECO:0000256" key="2">
    <source>
        <dbReference type="PROSITE-ProRule" id="PRU00192"/>
    </source>
</evidence>
<dbReference type="PANTHER" id="PTHR14167:SF6">
    <property type="entry name" value="SH3 DOMAIN-CONTAINING KINASE-BINDING PROTEIN 1"/>
    <property type="match status" value="1"/>
</dbReference>
<keyword evidence="1 2" id="KW-0728">SH3 domain</keyword>
<dbReference type="PRINTS" id="PR00452">
    <property type="entry name" value="SH3DOMAIN"/>
</dbReference>
<comment type="caution">
    <text evidence="4">The sequence shown here is derived from an EMBL/GenBank/DDBJ whole genome shotgun (WGS) entry which is preliminary data.</text>
</comment>
<dbReference type="Gene3D" id="2.30.30.40">
    <property type="entry name" value="SH3 Domains"/>
    <property type="match status" value="1"/>
</dbReference>
<protein>
    <recommendedName>
        <fullName evidence="3">SH3 domain-containing protein</fullName>
    </recommendedName>
</protein>
<dbReference type="OrthoDB" id="5340910at2759"/>
<dbReference type="PROSITE" id="PS50002">
    <property type="entry name" value="SH3"/>
    <property type="match status" value="1"/>
</dbReference>
<dbReference type="GO" id="GO:0016477">
    <property type="term" value="P:cell migration"/>
    <property type="evidence" value="ECO:0007669"/>
    <property type="project" value="TreeGrafter"/>
</dbReference>
<dbReference type="PRINTS" id="PR00499">
    <property type="entry name" value="P67PHOX"/>
</dbReference>
<accession>A0A2P4S9L6</accession>
<evidence type="ECO:0000259" key="3">
    <source>
        <dbReference type="PROSITE" id="PS50002"/>
    </source>
</evidence>
<evidence type="ECO:0000256" key="1">
    <source>
        <dbReference type="ARBA" id="ARBA00022443"/>
    </source>
</evidence>
<keyword evidence="5" id="KW-1185">Reference proteome</keyword>
<evidence type="ECO:0000313" key="5">
    <source>
        <dbReference type="Proteomes" id="UP000237246"/>
    </source>
</evidence>
<dbReference type="FunFam" id="2.30.30.40:FF:000072">
    <property type="entry name" value="Unconventional Myosin IB"/>
    <property type="match status" value="1"/>
</dbReference>
<dbReference type="GO" id="GO:0007015">
    <property type="term" value="P:actin filament organization"/>
    <property type="evidence" value="ECO:0007669"/>
    <property type="project" value="TreeGrafter"/>
</dbReference>
<dbReference type="InterPro" id="IPR036028">
    <property type="entry name" value="SH3-like_dom_sf"/>
</dbReference>
<dbReference type="InterPro" id="IPR001452">
    <property type="entry name" value="SH3_domain"/>
</dbReference>